<name>A0ABR2H0G2_9EUKA</name>
<evidence type="ECO:0000313" key="2">
    <source>
        <dbReference type="Proteomes" id="UP001470230"/>
    </source>
</evidence>
<proteinExistence type="predicted"/>
<reference evidence="1 2" key="1">
    <citation type="submission" date="2024-04" db="EMBL/GenBank/DDBJ databases">
        <title>Tritrichomonas musculus Genome.</title>
        <authorList>
            <person name="Alves-Ferreira E."/>
            <person name="Grigg M."/>
            <person name="Lorenzi H."/>
            <person name="Galac M."/>
        </authorList>
    </citation>
    <scope>NUCLEOTIDE SEQUENCE [LARGE SCALE GENOMIC DNA]</scope>
    <source>
        <strain evidence="1 2">EAF2021</strain>
    </source>
</reference>
<dbReference type="Proteomes" id="UP001470230">
    <property type="component" value="Unassembled WGS sequence"/>
</dbReference>
<gene>
    <name evidence="1" type="ORF">M9Y10_031382</name>
</gene>
<accession>A0ABR2H0G2</accession>
<dbReference type="EMBL" id="JAPFFF010000050">
    <property type="protein sequence ID" value="KAK8839679.1"/>
    <property type="molecule type" value="Genomic_DNA"/>
</dbReference>
<organism evidence="1 2">
    <name type="scientific">Tritrichomonas musculus</name>
    <dbReference type="NCBI Taxonomy" id="1915356"/>
    <lineage>
        <taxon>Eukaryota</taxon>
        <taxon>Metamonada</taxon>
        <taxon>Parabasalia</taxon>
        <taxon>Tritrichomonadida</taxon>
        <taxon>Tritrichomonadidae</taxon>
        <taxon>Tritrichomonas</taxon>
    </lineage>
</organism>
<evidence type="ECO:0000313" key="1">
    <source>
        <dbReference type="EMBL" id="KAK8839679.1"/>
    </source>
</evidence>
<keyword evidence="2" id="KW-1185">Reference proteome</keyword>
<comment type="caution">
    <text evidence="1">The sequence shown here is derived from an EMBL/GenBank/DDBJ whole genome shotgun (WGS) entry which is preliminary data.</text>
</comment>
<sequence length="138" mass="16202">MKFYKVILLFIFQRRQLLAKMKNKKIFKFLGESKAVIVDQKDILNQKTKKQYLILGFEKTVIIIEKASTSILRTIFPNKNNIATFYISESIHTDQMISLDSTFLEEIQSFNDKFIIIKQPKEINEIWSIIVSCISGYL</sequence>
<protein>
    <submittedName>
        <fullName evidence="1">Uncharacterized protein</fullName>
    </submittedName>
</protein>